<organism evidence="1 2">
    <name type="scientific">Panagrolaimus sp. PS1159</name>
    <dbReference type="NCBI Taxonomy" id="55785"/>
    <lineage>
        <taxon>Eukaryota</taxon>
        <taxon>Metazoa</taxon>
        <taxon>Ecdysozoa</taxon>
        <taxon>Nematoda</taxon>
        <taxon>Chromadorea</taxon>
        <taxon>Rhabditida</taxon>
        <taxon>Tylenchina</taxon>
        <taxon>Panagrolaimomorpha</taxon>
        <taxon>Panagrolaimoidea</taxon>
        <taxon>Panagrolaimidae</taxon>
        <taxon>Panagrolaimus</taxon>
    </lineage>
</organism>
<protein>
    <submittedName>
        <fullName evidence="2">Uncharacterized protein</fullName>
    </submittedName>
</protein>
<sequence length="190" mass="22418">MQIPICYHLERVIDIENLNPHKSNFISSIIPFLYRCEAKHISLEKQNLTFNELKFLIQHGNVVDLRINDCEIKDEKDEYIVLEDIIKCLPNVEILTLPNIKTTANTGHALAKQKFNGKIYDFYIQEIYGEPFDADEFSNFLKDNRDPKMLTCQFYFNPNFNADFVEKLQIIMENFQYSNRPCDIVVRLNN</sequence>
<evidence type="ECO:0000313" key="1">
    <source>
        <dbReference type="Proteomes" id="UP000887580"/>
    </source>
</evidence>
<evidence type="ECO:0000313" key="2">
    <source>
        <dbReference type="WBParaSite" id="PS1159_v2.g14089.t1"/>
    </source>
</evidence>
<name>A0AC35F5M0_9BILA</name>
<proteinExistence type="predicted"/>
<reference evidence="2" key="1">
    <citation type="submission" date="2022-11" db="UniProtKB">
        <authorList>
            <consortium name="WormBaseParasite"/>
        </authorList>
    </citation>
    <scope>IDENTIFICATION</scope>
</reference>
<accession>A0AC35F5M0</accession>
<dbReference type="WBParaSite" id="PS1159_v2.g14089.t1">
    <property type="protein sequence ID" value="PS1159_v2.g14089.t1"/>
    <property type="gene ID" value="PS1159_v2.g14089"/>
</dbReference>
<dbReference type="Proteomes" id="UP000887580">
    <property type="component" value="Unplaced"/>
</dbReference>